<dbReference type="InterPro" id="IPR008271">
    <property type="entry name" value="Ser/Thr_kinase_AS"/>
</dbReference>
<dbReference type="InterPro" id="IPR050108">
    <property type="entry name" value="CDK"/>
</dbReference>
<sequence>MRPPQKATLKIRWSSDSEDEVMAAVTAPLPPPASPIIMSAAAASRLRCPLISGCRNVDVFEHLDRMIQCIEEGSYGVVYRARDLNTRKVVALKKVKLTREMCVDGFPVTALRETNVLIALQHENIIRVQEMVVGYEHDKIYMVMEHFDHDLKSCLERHIGPFSQAEVKCLAVQLMAGVRHMHQAWFIHRDIKTSNLLYSNSGKLAICDFGLARRFGEPIVPYTRDVVTLWYRAPEILLGAREYSTELDIWSVGCVLAEILLKRPLFAGKSEIEQLSEIFKVLGMATKERWPGYAKLPFVKSFIWKTQKHNKLRDIFPSVGFGLTTATPLTGLGLNLLNGLFSLDPTKRISASDAIDHPYFTESPAPSPRPNMPKRLVERVMPTVVRSTCWPVAVSLTWTVRPDVGSTSGLSPENEPMQTLCDDVDVREVVADLLAAEFDVVPDSGPRFFQVTR</sequence>
<dbReference type="PROSITE" id="PS00108">
    <property type="entry name" value="PROTEIN_KINASE_ST"/>
    <property type="match status" value="1"/>
</dbReference>
<evidence type="ECO:0000256" key="1">
    <source>
        <dbReference type="ARBA" id="ARBA00006485"/>
    </source>
</evidence>
<dbReference type="GO" id="GO:0010556">
    <property type="term" value="P:regulation of macromolecule biosynthetic process"/>
    <property type="evidence" value="ECO:0007669"/>
    <property type="project" value="UniProtKB-ARBA"/>
</dbReference>
<keyword evidence="3" id="KW-0808">Transferase</keyword>
<evidence type="ECO:0000256" key="4">
    <source>
        <dbReference type="ARBA" id="ARBA00022741"/>
    </source>
</evidence>
<keyword evidence="5" id="KW-0418">Kinase</keyword>
<dbReference type="SMART" id="SM00220">
    <property type="entry name" value="S_TKc"/>
    <property type="match status" value="1"/>
</dbReference>
<gene>
    <name evidence="12" type="ORF">AURANDRAFT_72672</name>
</gene>
<dbReference type="PROSITE" id="PS50011">
    <property type="entry name" value="PROTEIN_KINASE_DOM"/>
    <property type="match status" value="1"/>
</dbReference>
<dbReference type="Gene3D" id="3.30.200.20">
    <property type="entry name" value="Phosphorylase Kinase, domain 1"/>
    <property type="match status" value="1"/>
</dbReference>
<evidence type="ECO:0000256" key="5">
    <source>
        <dbReference type="ARBA" id="ARBA00022777"/>
    </source>
</evidence>
<keyword evidence="6" id="KW-0067">ATP-binding</keyword>
<dbReference type="GO" id="GO:0005524">
    <property type="term" value="F:ATP binding"/>
    <property type="evidence" value="ECO:0007669"/>
    <property type="project" value="UniProtKB-KW"/>
</dbReference>
<dbReference type="RefSeq" id="XP_009041575.1">
    <property type="nucleotide sequence ID" value="XM_009043327.1"/>
</dbReference>
<dbReference type="InterPro" id="IPR000719">
    <property type="entry name" value="Prot_kinase_dom"/>
</dbReference>
<dbReference type="SUPFAM" id="SSF56112">
    <property type="entry name" value="Protein kinase-like (PK-like)"/>
    <property type="match status" value="1"/>
</dbReference>
<dbReference type="FunFam" id="1.10.510.10:FF:000533">
    <property type="entry name" value="cyclin-dependent kinase 10"/>
    <property type="match status" value="1"/>
</dbReference>
<dbReference type="InterPro" id="IPR011009">
    <property type="entry name" value="Kinase-like_dom_sf"/>
</dbReference>
<evidence type="ECO:0000256" key="8">
    <source>
        <dbReference type="ARBA" id="ARBA00039612"/>
    </source>
</evidence>
<dbReference type="PANTHER" id="PTHR24056:SF107">
    <property type="entry name" value="CYCLIN-DEPENDENT KINASE 11A-RELATED"/>
    <property type="match status" value="1"/>
</dbReference>
<evidence type="ECO:0000256" key="9">
    <source>
        <dbReference type="ARBA" id="ARBA00041902"/>
    </source>
</evidence>
<accession>F0YME5</accession>
<dbReference type="EMBL" id="GL833163">
    <property type="protein sequence ID" value="EGB03720.1"/>
    <property type="molecule type" value="Genomic_DNA"/>
</dbReference>
<evidence type="ECO:0000256" key="6">
    <source>
        <dbReference type="ARBA" id="ARBA00022840"/>
    </source>
</evidence>
<keyword evidence="13" id="KW-1185">Reference proteome</keyword>
<protein>
    <recommendedName>
        <fullName evidence="8">Cyclin-dependent kinase 2 homolog</fullName>
    </recommendedName>
    <alternativeName>
        <fullName evidence="9">Cell division control protein 2 homolog</fullName>
    </alternativeName>
    <alternativeName>
        <fullName evidence="10">cdc2-related kinase 2</fullName>
    </alternativeName>
</protein>
<dbReference type="Proteomes" id="UP000002729">
    <property type="component" value="Unassembled WGS sequence"/>
</dbReference>
<evidence type="ECO:0000313" key="12">
    <source>
        <dbReference type="EMBL" id="EGB03720.1"/>
    </source>
</evidence>
<dbReference type="Gene3D" id="1.10.510.10">
    <property type="entry name" value="Transferase(Phosphotransferase) domain 1"/>
    <property type="match status" value="1"/>
</dbReference>
<evidence type="ECO:0000256" key="7">
    <source>
        <dbReference type="ARBA" id="ARBA00038543"/>
    </source>
</evidence>
<keyword evidence="4" id="KW-0547">Nucleotide-binding</keyword>
<reference evidence="12 13" key="1">
    <citation type="journal article" date="2011" name="Proc. Natl. Acad. Sci. U.S.A.">
        <title>Niche of harmful alga Aureococcus anophagefferens revealed through ecogenomics.</title>
        <authorList>
            <person name="Gobler C.J."/>
            <person name="Berry D.L."/>
            <person name="Dyhrman S.T."/>
            <person name="Wilhelm S.W."/>
            <person name="Salamov A."/>
            <person name="Lobanov A.V."/>
            <person name="Zhang Y."/>
            <person name="Collier J.L."/>
            <person name="Wurch L.L."/>
            <person name="Kustka A.B."/>
            <person name="Dill B.D."/>
            <person name="Shah M."/>
            <person name="VerBerkmoes N.C."/>
            <person name="Kuo A."/>
            <person name="Terry A."/>
            <person name="Pangilinan J."/>
            <person name="Lindquist E.A."/>
            <person name="Lucas S."/>
            <person name="Paulsen I.T."/>
            <person name="Hattenrath-Lehmann T.K."/>
            <person name="Talmage S.C."/>
            <person name="Walker E.A."/>
            <person name="Koch F."/>
            <person name="Burson A.M."/>
            <person name="Marcoval M.A."/>
            <person name="Tang Y.Z."/>
            <person name="Lecleir G.R."/>
            <person name="Coyne K.J."/>
            <person name="Berg G.M."/>
            <person name="Bertrand E.M."/>
            <person name="Saito M.A."/>
            <person name="Gladyshev V.N."/>
            <person name="Grigoriev I.V."/>
        </authorList>
    </citation>
    <scope>NUCLEOTIDE SEQUENCE [LARGE SCALE GENOMIC DNA]</scope>
    <source>
        <strain evidence="13">CCMP 1984</strain>
    </source>
</reference>
<name>F0YME5_AURAN</name>
<keyword evidence="2" id="KW-0723">Serine/threonine-protein kinase</keyword>
<evidence type="ECO:0000259" key="11">
    <source>
        <dbReference type="PROSITE" id="PS50011"/>
    </source>
</evidence>
<dbReference type="GO" id="GO:0080090">
    <property type="term" value="P:regulation of primary metabolic process"/>
    <property type="evidence" value="ECO:0007669"/>
    <property type="project" value="UniProtKB-ARBA"/>
</dbReference>
<feature type="domain" description="Protein kinase" evidence="11">
    <location>
        <begin position="64"/>
        <end position="360"/>
    </location>
</feature>
<dbReference type="GO" id="GO:0005634">
    <property type="term" value="C:nucleus"/>
    <property type="evidence" value="ECO:0007669"/>
    <property type="project" value="TreeGrafter"/>
</dbReference>
<proteinExistence type="inferred from homology"/>
<dbReference type="GO" id="GO:0007346">
    <property type="term" value="P:regulation of mitotic cell cycle"/>
    <property type="evidence" value="ECO:0007669"/>
    <property type="project" value="TreeGrafter"/>
</dbReference>
<evidence type="ECO:0000313" key="13">
    <source>
        <dbReference type="Proteomes" id="UP000002729"/>
    </source>
</evidence>
<dbReference type="AlphaFoldDB" id="F0YME5"/>
<evidence type="ECO:0000256" key="10">
    <source>
        <dbReference type="ARBA" id="ARBA00042858"/>
    </source>
</evidence>
<comment type="similarity">
    <text evidence="1">Belongs to the protein kinase superfamily. CMGC Ser/Thr protein kinase family. CDC2/CDKX subfamily.</text>
</comment>
<organism evidence="13">
    <name type="scientific">Aureococcus anophagefferens</name>
    <name type="common">Harmful bloom alga</name>
    <dbReference type="NCBI Taxonomy" id="44056"/>
    <lineage>
        <taxon>Eukaryota</taxon>
        <taxon>Sar</taxon>
        <taxon>Stramenopiles</taxon>
        <taxon>Ochrophyta</taxon>
        <taxon>Pelagophyceae</taxon>
        <taxon>Pelagomonadales</taxon>
        <taxon>Pelagomonadaceae</taxon>
        <taxon>Aureococcus</taxon>
    </lineage>
</organism>
<dbReference type="GO" id="GO:0004674">
    <property type="term" value="F:protein serine/threonine kinase activity"/>
    <property type="evidence" value="ECO:0007669"/>
    <property type="project" value="UniProtKB-KW"/>
</dbReference>
<comment type="subunit">
    <text evidence="7">May form a complex composed of at least the catalytic subunit CRK2 and a cyclin.</text>
</comment>
<dbReference type="OrthoDB" id="1732493at2759"/>
<dbReference type="GeneID" id="20228818"/>
<evidence type="ECO:0000256" key="3">
    <source>
        <dbReference type="ARBA" id="ARBA00022679"/>
    </source>
</evidence>
<dbReference type="InParanoid" id="F0YME5"/>
<dbReference type="PANTHER" id="PTHR24056">
    <property type="entry name" value="CELL DIVISION PROTEIN KINASE"/>
    <property type="match status" value="1"/>
</dbReference>
<dbReference type="OMA" id="DMVPTPY"/>
<evidence type="ECO:0000256" key="2">
    <source>
        <dbReference type="ARBA" id="ARBA00022527"/>
    </source>
</evidence>
<dbReference type="KEGG" id="aaf:AURANDRAFT_72672"/>
<dbReference type="FunFam" id="3.30.200.20:FF:000172">
    <property type="entry name" value="cyclin-dependent kinase G-2 isoform X1"/>
    <property type="match status" value="1"/>
</dbReference>
<dbReference type="eggNOG" id="KOG0663">
    <property type="taxonomic scope" value="Eukaryota"/>
</dbReference>
<dbReference type="Pfam" id="PF00069">
    <property type="entry name" value="Pkinase"/>
    <property type="match status" value="1"/>
</dbReference>